<feature type="transmembrane region" description="Helical" evidence="5">
    <location>
        <begin position="39"/>
        <end position="66"/>
    </location>
</feature>
<dbReference type="InterPro" id="IPR013525">
    <property type="entry name" value="ABC2_TM"/>
</dbReference>
<keyword evidence="2 5" id="KW-0812">Transmembrane</keyword>
<keyword evidence="8" id="KW-1185">Reference proteome</keyword>
<evidence type="ECO:0000313" key="7">
    <source>
        <dbReference type="EMBL" id="PWF55315.1"/>
    </source>
</evidence>
<protein>
    <recommendedName>
        <fullName evidence="6">ABC-2 type transporter transmembrane domain-containing protein</fullName>
    </recommendedName>
</protein>
<dbReference type="Pfam" id="PF12698">
    <property type="entry name" value="ABC2_membrane_3"/>
    <property type="match status" value="1"/>
</dbReference>
<evidence type="ECO:0000256" key="3">
    <source>
        <dbReference type="ARBA" id="ARBA00022989"/>
    </source>
</evidence>
<feature type="transmembrane region" description="Helical" evidence="5">
    <location>
        <begin position="123"/>
        <end position="146"/>
    </location>
</feature>
<sequence>MRILGILIRKDVRLVMMPVLFYMLVGAVAIGMMGVERHAFFYAASVLLITAMIALGFHPAMATVVGERKEQTLAFVMSMPITPTDYTWTKVLANLLLFFVPFLLLLGGTLGMISVRPSMPDGLIPYAVILFGYLAATAVLILCVALVTESMQWTIVVQIAGNLGLQGVMYGASTIPAIKSTINTEMIVWSEPALLFIGSEIAISLILLAATLWLQSRKTDFI</sequence>
<evidence type="ECO:0000256" key="2">
    <source>
        <dbReference type="ARBA" id="ARBA00022692"/>
    </source>
</evidence>
<evidence type="ECO:0000256" key="1">
    <source>
        <dbReference type="ARBA" id="ARBA00004141"/>
    </source>
</evidence>
<dbReference type="AlphaFoldDB" id="A0A2U2I6J8"/>
<evidence type="ECO:0000256" key="5">
    <source>
        <dbReference type="SAM" id="Phobius"/>
    </source>
</evidence>
<dbReference type="EMBL" id="PXWF02000034">
    <property type="protein sequence ID" value="PWF55315.1"/>
    <property type="molecule type" value="Genomic_DNA"/>
</dbReference>
<dbReference type="Proteomes" id="UP000241421">
    <property type="component" value="Unassembled WGS sequence"/>
</dbReference>
<proteinExistence type="predicted"/>
<feature type="transmembrane region" description="Helical" evidence="5">
    <location>
        <begin position="87"/>
        <end position="111"/>
    </location>
</feature>
<evidence type="ECO:0000256" key="4">
    <source>
        <dbReference type="ARBA" id="ARBA00023136"/>
    </source>
</evidence>
<organism evidence="7 8">
    <name type="scientific">Massilia glaciei</name>
    <dbReference type="NCBI Taxonomy" id="1524097"/>
    <lineage>
        <taxon>Bacteria</taxon>
        <taxon>Pseudomonadati</taxon>
        <taxon>Pseudomonadota</taxon>
        <taxon>Betaproteobacteria</taxon>
        <taxon>Burkholderiales</taxon>
        <taxon>Oxalobacteraceae</taxon>
        <taxon>Telluria group</taxon>
        <taxon>Massilia</taxon>
    </lineage>
</organism>
<evidence type="ECO:0000259" key="6">
    <source>
        <dbReference type="Pfam" id="PF12698"/>
    </source>
</evidence>
<comment type="subcellular location">
    <subcellularLocation>
        <location evidence="1">Membrane</location>
        <topology evidence="1">Multi-pass membrane protein</topology>
    </subcellularLocation>
</comment>
<keyword evidence="4 5" id="KW-0472">Membrane</keyword>
<feature type="domain" description="ABC-2 type transporter transmembrane" evidence="6">
    <location>
        <begin position="40"/>
        <end position="183"/>
    </location>
</feature>
<gene>
    <name evidence="7" type="ORF">C7C56_002490</name>
</gene>
<feature type="transmembrane region" description="Helical" evidence="5">
    <location>
        <begin position="12"/>
        <end position="33"/>
    </location>
</feature>
<comment type="caution">
    <text evidence="7">The sequence shown here is derived from an EMBL/GenBank/DDBJ whole genome shotgun (WGS) entry which is preliminary data.</text>
</comment>
<evidence type="ECO:0000313" key="8">
    <source>
        <dbReference type="Proteomes" id="UP000241421"/>
    </source>
</evidence>
<feature type="transmembrane region" description="Helical" evidence="5">
    <location>
        <begin position="193"/>
        <end position="214"/>
    </location>
</feature>
<dbReference type="GO" id="GO:0140359">
    <property type="term" value="F:ABC-type transporter activity"/>
    <property type="evidence" value="ECO:0007669"/>
    <property type="project" value="InterPro"/>
</dbReference>
<accession>A0A2U2I6J8</accession>
<dbReference type="GO" id="GO:0016020">
    <property type="term" value="C:membrane"/>
    <property type="evidence" value="ECO:0007669"/>
    <property type="project" value="UniProtKB-SubCell"/>
</dbReference>
<name>A0A2U2I6J8_9BURK</name>
<reference evidence="7 8" key="1">
    <citation type="submission" date="2018-04" db="EMBL/GenBank/DDBJ databases">
        <title>Massilia violaceinigra sp. nov., a novel purple-pigmented bacterium isolated from Tianshan glacier, Xinjiang, China.</title>
        <authorList>
            <person name="Wang H."/>
        </authorList>
    </citation>
    <scope>NUCLEOTIDE SEQUENCE [LARGE SCALE GENOMIC DNA]</scope>
    <source>
        <strain evidence="7 8">B448-2</strain>
    </source>
</reference>
<keyword evidence="3 5" id="KW-1133">Transmembrane helix</keyword>
<feature type="transmembrane region" description="Helical" evidence="5">
    <location>
        <begin position="153"/>
        <end position="173"/>
    </location>
</feature>